<evidence type="ECO:0000313" key="2">
    <source>
        <dbReference type="Proteomes" id="UP000829398"/>
    </source>
</evidence>
<comment type="caution">
    <text evidence="1">The sequence shown here is derived from an EMBL/GenBank/DDBJ whole genome shotgun (WGS) entry which is preliminary data.</text>
</comment>
<dbReference type="Proteomes" id="UP000829398">
    <property type="component" value="Chromosome 8"/>
</dbReference>
<sequence length="150" mass="17500">MQPPLKYLRGSKTTPTFIYWPIESSYTPFNILLEPHFYKILNSLIPDKPNSSDIMDQNEPEMNSFDMSSLQHNLPQNRRGLSRYYSGKARSFTCLADVQCLEDLKKKENPEAKKRKLKNLNKKDMRHNEVPSYPCRRVSSSTHCATSYVH</sequence>
<name>A0ACB8IHA4_CITSI</name>
<protein>
    <submittedName>
        <fullName evidence="1">Uncharacterized protein</fullName>
    </submittedName>
</protein>
<reference evidence="2" key="1">
    <citation type="journal article" date="2023" name="Hortic. Res.">
        <title>A chromosome-level phased genome enabling allele-level studies in sweet orange: a case study on citrus Huanglongbing tolerance.</title>
        <authorList>
            <person name="Wu B."/>
            <person name="Yu Q."/>
            <person name="Deng Z."/>
            <person name="Duan Y."/>
            <person name="Luo F."/>
            <person name="Gmitter F. Jr."/>
        </authorList>
    </citation>
    <scope>NUCLEOTIDE SEQUENCE [LARGE SCALE GENOMIC DNA]</scope>
    <source>
        <strain evidence="2">cv. Valencia</strain>
    </source>
</reference>
<dbReference type="EMBL" id="CM039177">
    <property type="protein sequence ID" value="KAH9696330.1"/>
    <property type="molecule type" value="Genomic_DNA"/>
</dbReference>
<evidence type="ECO:0000313" key="1">
    <source>
        <dbReference type="EMBL" id="KAH9696330.1"/>
    </source>
</evidence>
<keyword evidence="2" id="KW-1185">Reference proteome</keyword>
<organism evidence="1 2">
    <name type="scientific">Citrus sinensis</name>
    <name type="common">Sweet orange</name>
    <name type="synonym">Citrus aurantium var. sinensis</name>
    <dbReference type="NCBI Taxonomy" id="2711"/>
    <lineage>
        <taxon>Eukaryota</taxon>
        <taxon>Viridiplantae</taxon>
        <taxon>Streptophyta</taxon>
        <taxon>Embryophyta</taxon>
        <taxon>Tracheophyta</taxon>
        <taxon>Spermatophyta</taxon>
        <taxon>Magnoliopsida</taxon>
        <taxon>eudicotyledons</taxon>
        <taxon>Gunneridae</taxon>
        <taxon>Pentapetalae</taxon>
        <taxon>rosids</taxon>
        <taxon>malvids</taxon>
        <taxon>Sapindales</taxon>
        <taxon>Rutaceae</taxon>
        <taxon>Aurantioideae</taxon>
        <taxon>Citrus</taxon>
    </lineage>
</organism>
<accession>A0ACB8IHA4</accession>
<proteinExistence type="predicted"/>
<gene>
    <name evidence="1" type="ORF">KPL71_023136</name>
</gene>